<keyword evidence="1" id="KW-0812">Transmembrane</keyword>
<accession>A0ABR0DVL0</accession>
<evidence type="ECO:0000313" key="2">
    <source>
        <dbReference type="EMBL" id="KAK4493263.1"/>
    </source>
</evidence>
<keyword evidence="3" id="KW-1185">Reference proteome</keyword>
<dbReference type="EMBL" id="JAYDYQ010000573">
    <property type="protein sequence ID" value="KAK4493263.1"/>
    <property type="molecule type" value="Genomic_DNA"/>
</dbReference>
<comment type="caution">
    <text evidence="2">The sequence shown here is derived from an EMBL/GenBank/DDBJ whole genome shotgun (WGS) entry which is preliminary data.</text>
</comment>
<organism evidence="2 3">
    <name type="scientific">Penstemon davidsonii</name>
    <dbReference type="NCBI Taxonomy" id="160366"/>
    <lineage>
        <taxon>Eukaryota</taxon>
        <taxon>Viridiplantae</taxon>
        <taxon>Streptophyta</taxon>
        <taxon>Embryophyta</taxon>
        <taxon>Tracheophyta</taxon>
        <taxon>Spermatophyta</taxon>
        <taxon>Magnoliopsida</taxon>
        <taxon>eudicotyledons</taxon>
        <taxon>Gunneridae</taxon>
        <taxon>Pentapetalae</taxon>
        <taxon>asterids</taxon>
        <taxon>lamiids</taxon>
        <taxon>Lamiales</taxon>
        <taxon>Plantaginaceae</taxon>
        <taxon>Cheloneae</taxon>
        <taxon>Penstemon</taxon>
    </lineage>
</organism>
<keyword evidence="1" id="KW-1133">Transmembrane helix</keyword>
<feature type="transmembrane region" description="Helical" evidence="1">
    <location>
        <begin position="31"/>
        <end position="52"/>
    </location>
</feature>
<protein>
    <submittedName>
        <fullName evidence="2">Uncharacterized protein</fullName>
    </submittedName>
</protein>
<gene>
    <name evidence="2" type="ORF">RD792_017860</name>
</gene>
<feature type="transmembrane region" description="Helical" evidence="1">
    <location>
        <begin position="84"/>
        <end position="106"/>
    </location>
</feature>
<dbReference type="Proteomes" id="UP001291926">
    <property type="component" value="Unassembled WGS sequence"/>
</dbReference>
<keyword evidence="1" id="KW-0472">Membrane</keyword>
<reference evidence="2 3" key="1">
    <citation type="journal article" date="2023" name="bioRxiv">
        <title>Genome report: Whole genome sequence and annotation of Penstemon davidsonii.</title>
        <authorList>
            <person name="Ostevik K.L."/>
            <person name="Alabady M."/>
            <person name="Zhang M."/>
            <person name="Rausher M.D."/>
        </authorList>
    </citation>
    <scope>NUCLEOTIDE SEQUENCE [LARGE SCALE GENOMIC DNA]</scope>
    <source>
        <strain evidence="2">DNT005</strain>
        <tissue evidence="2">Whole leaf</tissue>
    </source>
</reference>
<name>A0ABR0DVL0_9LAMI</name>
<sequence length="234" mass="27609">MLHLGIEVITWCSVILMLLVETKMYVKEFRWYIRFGILYVLVGDAVIFNLILPLKDFYVRSPCSITIATLKKFELSLYYEPTKINLHFLINAPMQVLLGVLLFVYVPDLNSYPGYIPLLDDSTDENNEKPLEEHVCPERYANIFSSKCRHDRIYFGWVTPLMQQGYKKPITEKDVWKLDSWDQSETLSRNVNRFQSSWEEEAKRSKPWILRALNRSLGGRYRVCFHSHALYLLV</sequence>
<feature type="transmembrane region" description="Helical" evidence="1">
    <location>
        <begin position="6"/>
        <end position="24"/>
    </location>
</feature>
<proteinExistence type="predicted"/>
<evidence type="ECO:0000313" key="3">
    <source>
        <dbReference type="Proteomes" id="UP001291926"/>
    </source>
</evidence>
<evidence type="ECO:0000256" key="1">
    <source>
        <dbReference type="SAM" id="Phobius"/>
    </source>
</evidence>